<feature type="transmembrane region" description="Helical" evidence="6">
    <location>
        <begin position="280"/>
        <end position="297"/>
    </location>
</feature>
<feature type="transmembrane region" description="Helical" evidence="6">
    <location>
        <begin position="412"/>
        <end position="437"/>
    </location>
</feature>
<dbReference type="InterPro" id="IPR050616">
    <property type="entry name" value="CPA3_Na-H_Antiporter_A"/>
</dbReference>
<feature type="transmembrane region" description="Helical" evidence="6">
    <location>
        <begin position="165"/>
        <end position="187"/>
    </location>
</feature>
<evidence type="ECO:0000256" key="2">
    <source>
        <dbReference type="ARBA" id="ARBA00022692"/>
    </source>
</evidence>
<accession>A0ABW1S5H5</accession>
<evidence type="ECO:0000259" key="8">
    <source>
        <dbReference type="Pfam" id="PF00662"/>
    </source>
</evidence>
<keyword evidence="2 5" id="KW-0812">Transmembrane</keyword>
<evidence type="ECO:0000256" key="3">
    <source>
        <dbReference type="ARBA" id="ARBA00022989"/>
    </source>
</evidence>
<evidence type="ECO:0000256" key="6">
    <source>
        <dbReference type="SAM" id="Phobius"/>
    </source>
</evidence>
<dbReference type="InterPro" id="IPR001516">
    <property type="entry name" value="Proton_antipo_N"/>
</dbReference>
<dbReference type="Pfam" id="PF00361">
    <property type="entry name" value="Proton_antipo_M"/>
    <property type="match status" value="1"/>
</dbReference>
<dbReference type="PANTHER" id="PTHR43373:SF1">
    <property type="entry name" value="NA(+)_H(+) ANTIPORTER SUBUNIT A"/>
    <property type="match status" value="1"/>
</dbReference>
<comment type="caution">
    <text evidence="9">The sequence shown here is derived from an EMBL/GenBank/DDBJ whole genome shotgun (WGS) entry which is preliminary data.</text>
</comment>
<feature type="domain" description="NADH-Ubiquinone oxidoreductase (complex I) chain 5 N-terminal" evidence="8">
    <location>
        <begin position="68"/>
        <end position="114"/>
    </location>
</feature>
<feature type="transmembrane region" description="Helical" evidence="6">
    <location>
        <begin position="6"/>
        <end position="24"/>
    </location>
</feature>
<feature type="transmembrane region" description="Helical" evidence="6">
    <location>
        <begin position="113"/>
        <end position="131"/>
    </location>
</feature>
<reference evidence="10" key="1">
    <citation type="journal article" date="2019" name="Int. J. Syst. Evol. Microbiol.">
        <title>The Global Catalogue of Microorganisms (GCM) 10K type strain sequencing project: providing services to taxonomists for standard genome sequencing and annotation.</title>
        <authorList>
            <consortium name="The Broad Institute Genomics Platform"/>
            <consortium name="The Broad Institute Genome Sequencing Center for Infectious Disease"/>
            <person name="Wu L."/>
            <person name="Ma J."/>
        </authorList>
    </citation>
    <scope>NUCLEOTIDE SEQUENCE [LARGE SCALE GENOMIC DNA]</scope>
    <source>
        <strain evidence="10">CGMCC-1.15741</strain>
    </source>
</reference>
<evidence type="ECO:0000313" key="9">
    <source>
        <dbReference type="EMBL" id="MFC6196447.1"/>
    </source>
</evidence>
<gene>
    <name evidence="9" type="ORF">ACFQDM_00065</name>
</gene>
<proteinExistence type="predicted"/>
<feature type="transmembrane region" description="Helical" evidence="6">
    <location>
        <begin position="137"/>
        <end position="153"/>
    </location>
</feature>
<name>A0ABW1S5H5_9PROT</name>
<keyword evidence="3 6" id="KW-1133">Transmembrane helix</keyword>
<dbReference type="InterPro" id="IPR001750">
    <property type="entry name" value="ND/Mrp_TM"/>
</dbReference>
<keyword evidence="10" id="KW-1185">Reference proteome</keyword>
<feature type="domain" description="NADH:quinone oxidoreductase/Mrp antiporter transmembrane" evidence="7">
    <location>
        <begin position="130"/>
        <end position="421"/>
    </location>
</feature>
<sequence>MSDDLLIFLILAMPLLVSGAVYLFSQMPNVREGATLTGAGILFILCIFLAARVSGGETVEWESGDIALGLTFAFKLEPLGAMFAVIASGLWIINSLYSIGYMRGNGERNQTRFYICFGLALFGAMGVAMAGNLFTLFVFYEALTLSTYPLVAHKGDEAARRGARIYLLTLLGTSIGFLLMGIVWTFAIAGTLDFVPGGLLAGQVGPLLGGVLLLLFAFGVGKAALMPFHFWLPNAMVAPTPVSALLHAVAVVKAGVFTILKVSVYIFGFDLLSALPMTEVVMVIASITIVVSSLIALTKDNLKARLAYSTVSQLSYVTVGAMLADPAGALGAALQIPMHAVAKMTLFMCAGAIYVATGKTNISDMKGLGRKMPLVFSAFLIASLSIIGIPPLGGDWAKYELLQGAIDGHHLWVEYVFIASSMLNIAYLLPISLLAFFPPPDKNFVVAEYKRPGGAPALTVLPLCITAAGCFVLFFAVDPIMEFLKPVVGVR</sequence>
<dbReference type="Proteomes" id="UP001596303">
    <property type="component" value="Unassembled WGS sequence"/>
</dbReference>
<feature type="transmembrane region" description="Helical" evidence="6">
    <location>
        <begin position="374"/>
        <end position="392"/>
    </location>
</feature>
<keyword evidence="4 6" id="KW-0472">Membrane</keyword>
<dbReference type="PRINTS" id="PR01434">
    <property type="entry name" value="NADHDHGNASE5"/>
</dbReference>
<comment type="subcellular location">
    <subcellularLocation>
        <location evidence="1">Endomembrane system</location>
        <topology evidence="1">Multi-pass membrane protein</topology>
    </subcellularLocation>
    <subcellularLocation>
        <location evidence="5">Membrane</location>
        <topology evidence="5">Multi-pass membrane protein</topology>
    </subcellularLocation>
</comment>
<dbReference type="PANTHER" id="PTHR43373">
    <property type="entry name" value="NA(+)/H(+) ANTIPORTER SUBUNIT"/>
    <property type="match status" value="1"/>
</dbReference>
<evidence type="ECO:0000256" key="1">
    <source>
        <dbReference type="ARBA" id="ARBA00004127"/>
    </source>
</evidence>
<evidence type="ECO:0000313" key="10">
    <source>
        <dbReference type="Proteomes" id="UP001596303"/>
    </source>
</evidence>
<feature type="transmembrane region" description="Helical" evidence="6">
    <location>
        <begin position="79"/>
        <end position="101"/>
    </location>
</feature>
<feature type="transmembrane region" description="Helical" evidence="6">
    <location>
        <begin position="458"/>
        <end position="477"/>
    </location>
</feature>
<protein>
    <submittedName>
        <fullName evidence="9">Monovalent cation/H+ antiporter subunit D family protein</fullName>
    </submittedName>
</protein>
<organism evidence="9 10">
    <name type="scientific">Ponticaulis profundi</name>
    <dbReference type="NCBI Taxonomy" id="2665222"/>
    <lineage>
        <taxon>Bacteria</taxon>
        <taxon>Pseudomonadati</taxon>
        <taxon>Pseudomonadota</taxon>
        <taxon>Alphaproteobacteria</taxon>
        <taxon>Hyphomonadales</taxon>
        <taxon>Hyphomonadaceae</taxon>
        <taxon>Ponticaulis</taxon>
    </lineage>
</organism>
<dbReference type="EMBL" id="JBHSSW010000001">
    <property type="protein sequence ID" value="MFC6196447.1"/>
    <property type="molecule type" value="Genomic_DNA"/>
</dbReference>
<dbReference type="Pfam" id="PF00662">
    <property type="entry name" value="Proton_antipo_N"/>
    <property type="match status" value="1"/>
</dbReference>
<feature type="transmembrane region" description="Helical" evidence="6">
    <location>
        <begin position="244"/>
        <end position="268"/>
    </location>
</feature>
<feature type="transmembrane region" description="Helical" evidence="6">
    <location>
        <begin position="344"/>
        <end position="362"/>
    </location>
</feature>
<evidence type="ECO:0000259" key="7">
    <source>
        <dbReference type="Pfam" id="PF00361"/>
    </source>
</evidence>
<evidence type="ECO:0000256" key="4">
    <source>
        <dbReference type="ARBA" id="ARBA00023136"/>
    </source>
</evidence>
<feature type="transmembrane region" description="Helical" evidence="6">
    <location>
        <begin position="36"/>
        <end position="55"/>
    </location>
</feature>
<dbReference type="RefSeq" id="WP_377373822.1">
    <property type="nucleotide sequence ID" value="NZ_JBHSSW010000001.1"/>
</dbReference>
<evidence type="ECO:0000256" key="5">
    <source>
        <dbReference type="RuleBase" id="RU000320"/>
    </source>
</evidence>
<feature type="transmembrane region" description="Helical" evidence="6">
    <location>
        <begin position="306"/>
        <end position="324"/>
    </location>
</feature>
<feature type="transmembrane region" description="Helical" evidence="6">
    <location>
        <begin position="207"/>
        <end position="232"/>
    </location>
</feature>